<dbReference type="Proteomes" id="UP001500742">
    <property type="component" value="Unassembled WGS sequence"/>
</dbReference>
<keyword evidence="1" id="KW-0472">Membrane</keyword>
<gene>
    <name evidence="2" type="ORF">GCM10022210_38300</name>
</gene>
<sequence length="191" mass="20373">MPDEKSFWTTIPGIITGLAAIVTAVTGLIVALNGAGLFSKPAAAGKISTETKPLIKKDVDSLPAKQAEPQQPAESLKAVFSMTRVKIEDHEYTILGASLEPITPESNSLAIKIKYKNNSNYSPATFWNDGFRLAIDGALTPPTGDLSELVERHAELVGTVTFEVPNNAKSLALHILDVGKDIALPIKLTPD</sequence>
<dbReference type="RefSeq" id="WP_259090186.1">
    <property type="nucleotide sequence ID" value="NZ_BAAAZC010000027.1"/>
</dbReference>
<dbReference type="EMBL" id="BAAAZC010000027">
    <property type="protein sequence ID" value="GAA3983044.1"/>
    <property type="molecule type" value="Genomic_DNA"/>
</dbReference>
<evidence type="ECO:0000256" key="1">
    <source>
        <dbReference type="SAM" id="Phobius"/>
    </source>
</evidence>
<organism evidence="2 3">
    <name type="scientific">Mucilaginibacter dorajii</name>
    <dbReference type="NCBI Taxonomy" id="692994"/>
    <lineage>
        <taxon>Bacteria</taxon>
        <taxon>Pseudomonadati</taxon>
        <taxon>Bacteroidota</taxon>
        <taxon>Sphingobacteriia</taxon>
        <taxon>Sphingobacteriales</taxon>
        <taxon>Sphingobacteriaceae</taxon>
        <taxon>Mucilaginibacter</taxon>
    </lineage>
</organism>
<protein>
    <recommendedName>
        <fullName evidence="4">DUF4352 domain-containing protein</fullName>
    </recommendedName>
</protein>
<evidence type="ECO:0008006" key="4">
    <source>
        <dbReference type="Google" id="ProtNLM"/>
    </source>
</evidence>
<evidence type="ECO:0000313" key="2">
    <source>
        <dbReference type="EMBL" id="GAA3983044.1"/>
    </source>
</evidence>
<evidence type="ECO:0000313" key="3">
    <source>
        <dbReference type="Proteomes" id="UP001500742"/>
    </source>
</evidence>
<accession>A0ABP7QJ90</accession>
<feature type="transmembrane region" description="Helical" evidence="1">
    <location>
        <begin position="6"/>
        <end position="32"/>
    </location>
</feature>
<reference evidence="3" key="1">
    <citation type="journal article" date="2019" name="Int. J. Syst. Evol. Microbiol.">
        <title>The Global Catalogue of Microorganisms (GCM) 10K type strain sequencing project: providing services to taxonomists for standard genome sequencing and annotation.</title>
        <authorList>
            <consortium name="The Broad Institute Genomics Platform"/>
            <consortium name="The Broad Institute Genome Sequencing Center for Infectious Disease"/>
            <person name="Wu L."/>
            <person name="Ma J."/>
        </authorList>
    </citation>
    <scope>NUCLEOTIDE SEQUENCE [LARGE SCALE GENOMIC DNA]</scope>
    <source>
        <strain evidence="3">JCM 16601</strain>
    </source>
</reference>
<proteinExistence type="predicted"/>
<keyword evidence="1" id="KW-1133">Transmembrane helix</keyword>
<name>A0ABP7QJ90_9SPHI</name>
<comment type="caution">
    <text evidence="2">The sequence shown here is derived from an EMBL/GenBank/DDBJ whole genome shotgun (WGS) entry which is preliminary data.</text>
</comment>
<keyword evidence="1" id="KW-0812">Transmembrane</keyword>
<keyword evidence="3" id="KW-1185">Reference proteome</keyword>